<keyword evidence="5" id="KW-0812">Transmembrane</keyword>
<keyword evidence="3" id="KW-0488">Methylation</keyword>
<evidence type="ECO:0000256" key="8">
    <source>
        <dbReference type="SAM" id="MobiDB-lite"/>
    </source>
</evidence>
<reference evidence="9 10" key="1">
    <citation type="journal article" date="2014" name="Int. J. Syst. Evol. Microbiol.">
        <title>Complete genome sequence of Corynebacterium casei LMG S-19264T (=DSM 44701T), isolated from a smear-ripened cheese.</title>
        <authorList>
            <consortium name="US DOE Joint Genome Institute (JGI-PGF)"/>
            <person name="Walter F."/>
            <person name="Albersmeier A."/>
            <person name="Kalinowski J."/>
            <person name="Ruckert C."/>
        </authorList>
    </citation>
    <scope>NUCLEOTIDE SEQUENCE [LARGE SCALE GENOMIC DNA]</scope>
    <source>
        <strain evidence="9 10">NBRC 110095</strain>
    </source>
</reference>
<dbReference type="Pfam" id="PF11612">
    <property type="entry name" value="T2SSJ"/>
    <property type="match status" value="1"/>
</dbReference>
<dbReference type="Gene3D" id="2.10.70.20">
    <property type="entry name" value="gspk-gspi-gspj complex like domains"/>
    <property type="match status" value="1"/>
</dbReference>
<keyword evidence="7" id="KW-0472">Membrane</keyword>
<gene>
    <name evidence="9" type="ORF">GCM10007877_28330</name>
</gene>
<evidence type="ECO:0000256" key="3">
    <source>
        <dbReference type="ARBA" id="ARBA00022481"/>
    </source>
</evidence>
<dbReference type="EMBL" id="BSPD01000065">
    <property type="protein sequence ID" value="GLS27114.1"/>
    <property type="molecule type" value="Genomic_DNA"/>
</dbReference>
<dbReference type="PANTHER" id="PTHR39583">
    <property type="entry name" value="TYPE II SECRETION SYSTEM PROTEIN J-RELATED"/>
    <property type="match status" value="1"/>
</dbReference>
<dbReference type="SUPFAM" id="SSF54523">
    <property type="entry name" value="Pili subunits"/>
    <property type="match status" value="1"/>
</dbReference>
<dbReference type="AlphaFoldDB" id="A0AA37T7B2"/>
<keyword evidence="4" id="KW-0997">Cell inner membrane</keyword>
<dbReference type="GO" id="GO:0015628">
    <property type="term" value="P:protein secretion by the type II secretion system"/>
    <property type="evidence" value="ECO:0007669"/>
    <property type="project" value="InterPro"/>
</dbReference>
<dbReference type="PANTHER" id="PTHR39583:SF2">
    <property type="entry name" value="TYPE II SECRETION SYSTEM PROTEIN J"/>
    <property type="match status" value="1"/>
</dbReference>
<evidence type="ECO:0000256" key="6">
    <source>
        <dbReference type="ARBA" id="ARBA00022989"/>
    </source>
</evidence>
<organism evidence="9 10">
    <name type="scientific">Marinibactrum halimedae</name>
    <dbReference type="NCBI Taxonomy" id="1444977"/>
    <lineage>
        <taxon>Bacteria</taxon>
        <taxon>Pseudomonadati</taxon>
        <taxon>Pseudomonadota</taxon>
        <taxon>Gammaproteobacteria</taxon>
        <taxon>Cellvibrionales</taxon>
        <taxon>Cellvibrionaceae</taxon>
        <taxon>Marinibactrum</taxon>
    </lineage>
</organism>
<name>A0AA37T7B2_9GAMM</name>
<keyword evidence="6" id="KW-1133">Transmembrane helix</keyword>
<keyword evidence="2" id="KW-1003">Cell membrane</keyword>
<evidence type="ECO:0008006" key="11">
    <source>
        <dbReference type="Google" id="ProtNLM"/>
    </source>
</evidence>
<evidence type="ECO:0000256" key="4">
    <source>
        <dbReference type="ARBA" id="ARBA00022519"/>
    </source>
</evidence>
<dbReference type="InterPro" id="IPR045584">
    <property type="entry name" value="Pilin-like"/>
</dbReference>
<protein>
    <recommendedName>
        <fullName evidence="11">General secretion pathway protein GspJ</fullName>
    </recommendedName>
</protein>
<dbReference type="GO" id="GO:0005886">
    <property type="term" value="C:plasma membrane"/>
    <property type="evidence" value="ECO:0007669"/>
    <property type="project" value="UniProtKB-SubCell"/>
</dbReference>
<comment type="subcellular location">
    <subcellularLocation>
        <location evidence="1">Cell inner membrane</location>
        <topology evidence="1">Single-pass membrane protein</topology>
    </subcellularLocation>
</comment>
<feature type="compositionally biased region" description="Gly residues" evidence="8">
    <location>
        <begin position="200"/>
        <end position="225"/>
    </location>
</feature>
<evidence type="ECO:0000256" key="5">
    <source>
        <dbReference type="ARBA" id="ARBA00022692"/>
    </source>
</evidence>
<evidence type="ECO:0000313" key="10">
    <source>
        <dbReference type="Proteomes" id="UP001156870"/>
    </source>
</evidence>
<dbReference type="InterPro" id="IPR010055">
    <property type="entry name" value="T2SS_protein-GspJ"/>
</dbReference>
<dbReference type="Gene3D" id="3.10.610.10">
    <property type="entry name" value="GSPII I/J protein-like"/>
    <property type="match status" value="1"/>
</dbReference>
<dbReference type="GO" id="GO:0015627">
    <property type="term" value="C:type II protein secretion system complex"/>
    <property type="evidence" value="ECO:0007669"/>
    <property type="project" value="InterPro"/>
</dbReference>
<comment type="caution">
    <text evidence="9">The sequence shown here is derived from an EMBL/GenBank/DDBJ whole genome shotgun (WGS) entry which is preliminary data.</text>
</comment>
<accession>A0AA37T7B2</accession>
<keyword evidence="10" id="KW-1185">Reference proteome</keyword>
<proteinExistence type="predicted"/>
<evidence type="ECO:0000313" key="9">
    <source>
        <dbReference type="EMBL" id="GLS27114.1"/>
    </source>
</evidence>
<evidence type="ECO:0000256" key="1">
    <source>
        <dbReference type="ARBA" id="ARBA00004377"/>
    </source>
</evidence>
<evidence type="ECO:0000256" key="2">
    <source>
        <dbReference type="ARBA" id="ARBA00022475"/>
    </source>
</evidence>
<sequence length="232" mass="25163">MVTVLAYQTLSVSITSSEATADALAEIDDLDRAWQMIDRDLRHAISRASSLHGVRSVTGFGTEIDNAYKLKFTRSGRPNPMNLPRSALLRVGYRWEDEVLYRDAWPESQEADIDNALSMKLLGNVTDFQLRFLPETARNAEGPWVDQWPDGNAQNDQDEKMPIAVEVTMEVTGYDKIVRMFSISSGVVVANNNNTAGGNPNAGGGRSGVGNRTGGGARTGSGRGEGGGRVEE</sequence>
<dbReference type="InterPro" id="IPR051621">
    <property type="entry name" value="T2SS_protein_J"/>
</dbReference>
<evidence type="ECO:0000256" key="7">
    <source>
        <dbReference type="ARBA" id="ARBA00023136"/>
    </source>
</evidence>
<feature type="region of interest" description="Disordered" evidence="8">
    <location>
        <begin position="195"/>
        <end position="232"/>
    </location>
</feature>
<dbReference type="NCBIfam" id="TIGR01711">
    <property type="entry name" value="gspJ"/>
    <property type="match status" value="1"/>
</dbReference>
<dbReference type="Proteomes" id="UP001156870">
    <property type="component" value="Unassembled WGS sequence"/>
</dbReference>